<keyword evidence="2" id="KW-1185">Reference proteome</keyword>
<sequence length="121" mass="13075">MHTFEGCPILHSSVSSRARGKIKIMEHEVWTSKPSAVMNSEMAKVYSIDGSSPVAPARPICQFKLSIVCQKGCPCPLVHFGENVQAGCGCGKGLLTGLLLVWSDRVFTDTKMKRSAVHGVD</sequence>
<accession>A0A8J5T2J5</accession>
<reference evidence="1" key="1">
    <citation type="journal article" date="2021" name="Sci. Adv.">
        <title>The American lobster genome reveals insights on longevity, neural, and immune adaptations.</title>
        <authorList>
            <person name="Polinski J.M."/>
            <person name="Zimin A.V."/>
            <person name="Clark K.F."/>
            <person name="Kohn A.B."/>
            <person name="Sadowski N."/>
            <person name="Timp W."/>
            <person name="Ptitsyn A."/>
            <person name="Khanna P."/>
            <person name="Romanova D.Y."/>
            <person name="Williams P."/>
            <person name="Greenwood S.J."/>
            <person name="Moroz L.L."/>
            <person name="Walt D.R."/>
            <person name="Bodnar A.G."/>
        </authorList>
    </citation>
    <scope>NUCLEOTIDE SEQUENCE</scope>
    <source>
        <strain evidence="1">GMGI-L3</strain>
    </source>
</reference>
<evidence type="ECO:0000313" key="2">
    <source>
        <dbReference type="Proteomes" id="UP000747542"/>
    </source>
</evidence>
<gene>
    <name evidence="1" type="ORF">Hamer_G001109</name>
</gene>
<protein>
    <submittedName>
        <fullName evidence="1">Uncharacterized protein</fullName>
    </submittedName>
</protein>
<name>A0A8J5T2J5_HOMAM</name>
<dbReference type="Proteomes" id="UP000747542">
    <property type="component" value="Unassembled WGS sequence"/>
</dbReference>
<evidence type="ECO:0000313" key="1">
    <source>
        <dbReference type="EMBL" id="KAG7172110.1"/>
    </source>
</evidence>
<organism evidence="1 2">
    <name type="scientific">Homarus americanus</name>
    <name type="common">American lobster</name>
    <dbReference type="NCBI Taxonomy" id="6706"/>
    <lineage>
        <taxon>Eukaryota</taxon>
        <taxon>Metazoa</taxon>
        <taxon>Ecdysozoa</taxon>
        <taxon>Arthropoda</taxon>
        <taxon>Crustacea</taxon>
        <taxon>Multicrustacea</taxon>
        <taxon>Malacostraca</taxon>
        <taxon>Eumalacostraca</taxon>
        <taxon>Eucarida</taxon>
        <taxon>Decapoda</taxon>
        <taxon>Pleocyemata</taxon>
        <taxon>Astacidea</taxon>
        <taxon>Nephropoidea</taxon>
        <taxon>Nephropidae</taxon>
        <taxon>Homarus</taxon>
    </lineage>
</organism>
<comment type="caution">
    <text evidence="1">The sequence shown here is derived from an EMBL/GenBank/DDBJ whole genome shotgun (WGS) entry which is preliminary data.</text>
</comment>
<dbReference type="AlphaFoldDB" id="A0A8J5T2J5"/>
<proteinExistence type="predicted"/>
<dbReference type="EMBL" id="JAHLQT010011632">
    <property type="protein sequence ID" value="KAG7172110.1"/>
    <property type="molecule type" value="Genomic_DNA"/>
</dbReference>